<evidence type="ECO:0000256" key="5">
    <source>
        <dbReference type="SAM" id="MobiDB-lite"/>
    </source>
</evidence>
<sequence>MMSTIDQCPTAPDQHDNTDSNNSRDKKGGLSAEEILGDAFTINFAGYDTVLITLTFALTLLAAHLRVQVWVHEEIFMVLGERDNTHRDDDGDMDRDCKTMFPRLRRCKAVLLETLRLYAPVTGVPKMRAPSAKGISLVIEDRLIPIPAGTEVFPALLGMQTDARHWNPQPYKWRPSALSTEGLGKGLPGTQHRHVH</sequence>
<comment type="caution">
    <text evidence="6">The sequence shown here is derived from an EMBL/GenBank/DDBJ whole genome shotgun (WGS) entry which is preliminary data.</text>
</comment>
<evidence type="ECO:0000256" key="4">
    <source>
        <dbReference type="ARBA" id="ARBA00023004"/>
    </source>
</evidence>
<evidence type="ECO:0000313" key="6">
    <source>
        <dbReference type="EMBL" id="KAK8063853.1"/>
    </source>
</evidence>
<dbReference type="PANTHER" id="PTHR24305:SF166">
    <property type="entry name" value="CYTOCHROME P450 12A4, MITOCHONDRIAL-RELATED"/>
    <property type="match status" value="1"/>
</dbReference>
<keyword evidence="2" id="KW-0349">Heme</keyword>
<keyword evidence="4" id="KW-0408">Iron</keyword>
<protein>
    <submittedName>
        <fullName evidence="6">Cytochrome P450</fullName>
    </submittedName>
</protein>
<dbReference type="SUPFAM" id="SSF48264">
    <property type="entry name" value="Cytochrome P450"/>
    <property type="match status" value="1"/>
</dbReference>
<keyword evidence="3" id="KW-0479">Metal-binding</keyword>
<accession>A0ABR1UY44</accession>
<dbReference type="InterPro" id="IPR050121">
    <property type="entry name" value="Cytochrome_P450_monoxygenase"/>
</dbReference>
<dbReference type="Pfam" id="PF00067">
    <property type="entry name" value="p450"/>
    <property type="match status" value="1"/>
</dbReference>
<organism evidence="6 7">
    <name type="scientific">Apiospora saccharicola</name>
    <dbReference type="NCBI Taxonomy" id="335842"/>
    <lineage>
        <taxon>Eukaryota</taxon>
        <taxon>Fungi</taxon>
        <taxon>Dikarya</taxon>
        <taxon>Ascomycota</taxon>
        <taxon>Pezizomycotina</taxon>
        <taxon>Sordariomycetes</taxon>
        <taxon>Xylariomycetidae</taxon>
        <taxon>Amphisphaeriales</taxon>
        <taxon>Apiosporaceae</taxon>
        <taxon>Apiospora</taxon>
    </lineage>
</organism>
<dbReference type="EMBL" id="JAQQWM010000005">
    <property type="protein sequence ID" value="KAK8063853.1"/>
    <property type="molecule type" value="Genomic_DNA"/>
</dbReference>
<dbReference type="Proteomes" id="UP001446871">
    <property type="component" value="Unassembled WGS sequence"/>
</dbReference>
<reference evidence="6 7" key="1">
    <citation type="submission" date="2023-01" db="EMBL/GenBank/DDBJ databases">
        <title>Analysis of 21 Apiospora genomes using comparative genomics revels a genus with tremendous synthesis potential of carbohydrate active enzymes and secondary metabolites.</title>
        <authorList>
            <person name="Sorensen T."/>
        </authorList>
    </citation>
    <scope>NUCLEOTIDE SEQUENCE [LARGE SCALE GENOMIC DNA]</scope>
    <source>
        <strain evidence="6 7">CBS 83171</strain>
    </source>
</reference>
<keyword evidence="7" id="KW-1185">Reference proteome</keyword>
<dbReference type="Gene3D" id="1.10.630.10">
    <property type="entry name" value="Cytochrome P450"/>
    <property type="match status" value="1"/>
</dbReference>
<evidence type="ECO:0000256" key="3">
    <source>
        <dbReference type="ARBA" id="ARBA00022723"/>
    </source>
</evidence>
<evidence type="ECO:0000256" key="2">
    <source>
        <dbReference type="ARBA" id="ARBA00022617"/>
    </source>
</evidence>
<dbReference type="InterPro" id="IPR001128">
    <property type="entry name" value="Cyt_P450"/>
</dbReference>
<proteinExistence type="inferred from homology"/>
<evidence type="ECO:0000313" key="7">
    <source>
        <dbReference type="Proteomes" id="UP001446871"/>
    </source>
</evidence>
<name>A0ABR1UY44_9PEZI</name>
<dbReference type="PANTHER" id="PTHR24305">
    <property type="entry name" value="CYTOCHROME P450"/>
    <property type="match status" value="1"/>
</dbReference>
<gene>
    <name evidence="6" type="ORF">PG996_008505</name>
</gene>
<dbReference type="InterPro" id="IPR036396">
    <property type="entry name" value="Cyt_P450_sf"/>
</dbReference>
<feature type="region of interest" description="Disordered" evidence="5">
    <location>
        <begin position="1"/>
        <end position="27"/>
    </location>
</feature>
<feature type="compositionally biased region" description="Basic and acidic residues" evidence="5">
    <location>
        <begin position="13"/>
        <end position="27"/>
    </location>
</feature>
<evidence type="ECO:0000256" key="1">
    <source>
        <dbReference type="ARBA" id="ARBA00010617"/>
    </source>
</evidence>
<comment type="similarity">
    <text evidence="1">Belongs to the cytochrome P450 family.</text>
</comment>
<feature type="region of interest" description="Disordered" evidence="5">
    <location>
        <begin position="177"/>
        <end position="196"/>
    </location>
</feature>